<reference evidence="2 3" key="1">
    <citation type="submission" date="2019-08" db="EMBL/GenBank/DDBJ databases">
        <title>Draft genome sequences of two oriental melons (Cucumis melo L. var makuwa).</title>
        <authorList>
            <person name="Kwon S.-Y."/>
        </authorList>
    </citation>
    <scope>NUCLEOTIDE SEQUENCE [LARGE SCALE GENOMIC DNA]</scope>
    <source>
        <strain evidence="3">cv. Chang Bougi</strain>
        <tissue evidence="2">Leaf</tissue>
    </source>
</reference>
<dbReference type="EMBL" id="SSTD01004278">
    <property type="protein sequence ID" value="TYK23898.1"/>
    <property type="molecule type" value="Genomic_DNA"/>
</dbReference>
<feature type="region of interest" description="Disordered" evidence="1">
    <location>
        <begin position="76"/>
        <end position="102"/>
    </location>
</feature>
<sequence>MEVKENLTYEERPLRTMDKKEQVLRAKVISMVKILWDNHGVEEATLEKWGVTKDVSEEPVDDSLLKGKQIAYEDIGEKHVPSPLKQTNEQQDNTTRESDDEDQYFKFISDTFGKPMMDELEDIFQIQSDLQECIDLGLIYRDET</sequence>
<name>A0A5D3DK59_CUCMM</name>
<comment type="caution">
    <text evidence="2">The sequence shown here is derived from an EMBL/GenBank/DDBJ whole genome shotgun (WGS) entry which is preliminary data.</text>
</comment>
<proteinExistence type="predicted"/>
<accession>A0A5D3DK59</accession>
<evidence type="ECO:0000313" key="3">
    <source>
        <dbReference type="Proteomes" id="UP000321947"/>
    </source>
</evidence>
<dbReference type="Proteomes" id="UP000321947">
    <property type="component" value="Unassembled WGS sequence"/>
</dbReference>
<dbReference type="AlphaFoldDB" id="A0A5D3DK59"/>
<evidence type="ECO:0000313" key="2">
    <source>
        <dbReference type="EMBL" id="TYK23898.1"/>
    </source>
</evidence>
<organism evidence="2 3">
    <name type="scientific">Cucumis melo var. makuwa</name>
    <name type="common">Oriental melon</name>
    <dbReference type="NCBI Taxonomy" id="1194695"/>
    <lineage>
        <taxon>Eukaryota</taxon>
        <taxon>Viridiplantae</taxon>
        <taxon>Streptophyta</taxon>
        <taxon>Embryophyta</taxon>
        <taxon>Tracheophyta</taxon>
        <taxon>Spermatophyta</taxon>
        <taxon>Magnoliopsida</taxon>
        <taxon>eudicotyledons</taxon>
        <taxon>Gunneridae</taxon>
        <taxon>Pentapetalae</taxon>
        <taxon>rosids</taxon>
        <taxon>fabids</taxon>
        <taxon>Cucurbitales</taxon>
        <taxon>Cucurbitaceae</taxon>
        <taxon>Benincaseae</taxon>
        <taxon>Cucumis</taxon>
    </lineage>
</organism>
<evidence type="ECO:0000256" key="1">
    <source>
        <dbReference type="SAM" id="MobiDB-lite"/>
    </source>
</evidence>
<gene>
    <name evidence="2" type="ORF">E5676_scaffold419G00780</name>
</gene>
<feature type="compositionally biased region" description="Polar residues" evidence="1">
    <location>
        <begin position="84"/>
        <end position="93"/>
    </location>
</feature>
<protein>
    <submittedName>
        <fullName evidence="2">Gag-pol</fullName>
    </submittedName>
</protein>